<comment type="function">
    <text evidence="7">Sigma factors are initiation factors that promote the attachment of RNA polymerase to specific initiation sites and are then released. Sigma-S contributes to the protection against external stress, thus playing a role in cellular fitness and survival.</text>
</comment>
<keyword evidence="5" id="KW-0238">DNA-binding</keyword>
<proteinExistence type="inferred from homology"/>
<evidence type="ECO:0000256" key="3">
    <source>
        <dbReference type="ARBA" id="ARBA00023015"/>
    </source>
</evidence>
<evidence type="ECO:0000256" key="4">
    <source>
        <dbReference type="ARBA" id="ARBA00023082"/>
    </source>
</evidence>
<dbReference type="SUPFAM" id="SSF88946">
    <property type="entry name" value="Sigma2 domain of RNA polymerase sigma factors"/>
    <property type="match status" value="1"/>
</dbReference>
<evidence type="ECO:0000256" key="7">
    <source>
        <dbReference type="ARBA" id="ARBA00024701"/>
    </source>
</evidence>
<keyword evidence="3" id="KW-0805">Transcription regulation</keyword>
<feature type="domain" description="HTH luxR-type" evidence="8">
    <location>
        <begin position="157"/>
        <end position="184"/>
    </location>
</feature>
<dbReference type="PANTHER" id="PTHR43133">
    <property type="entry name" value="RNA POLYMERASE ECF-TYPE SIGMA FACTO"/>
    <property type="match status" value="1"/>
</dbReference>
<dbReference type="InterPro" id="IPR016032">
    <property type="entry name" value="Sig_transdc_resp-reg_C-effctor"/>
</dbReference>
<organism evidence="9 10">
    <name type="scientific">Lentisphaera araneosa HTCC2155</name>
    <dbReference type="NCBI Taxonomy" id="313628"/>
    <lineage>
        <taxon>Bacteria</taxon>
        <taxon>Pseudomonadati</taxon>
        <taxon>Lentisphaerota</taxon>
        <taxon>Lentisphaeria</taxon>
        <taxon>Lentisphaerales</taxon>
        <taxon>Lentisphaeraceae</taxon>
        <taxon>Lentisphaera</taxon>
    </lineage>
</organism>
<reference evidence="9 10" key="1">
    <citation type="journal article" date="2010" name="J. Bacteriol.">
        <title>Genome sequence of Lentisphaera araneosa HTCC2155T, the type species of the order Lentisphaerales in the phylum Lentisphaerae.</title>
        <authorList>
            <person name="Thrash J.C."/>
            <person name="Cho J.C."/>
            <person name="Vergin K.L."/>
            <person name="Morris R.M."/>
            <person name="Giovannoni S.J."/>
        </authorList>
    </citation>
    <scope>NUCLEOTIDE SEQUENCE [LARGE SCALE GENOMIC DNA]</scope>
    <source>
        <strain evidence="9 10">HTCC2155</strain>
    </source>
</reference>
<dbReference type="InterPro" id="IPR000792">
    <property type="entry name" value="Tscrpt_reg_LuxR_C"/>
</dbReference>
<evidence type="ECO:0000256" key="5">
    <source>
        <dbReference type="ARBA" id="ARBA00023125"/>
    </source>
</evidence>
<dbReference type="Proteomes" id="UP000004947">
    <property type="component" value="Unassembled WGS sequence"/>
</dbReference>
<comment type="similarity">
    <text evidence="1">Belongs to the sigma-70 factor family.</text>
</comment>
<dbReference type="InterPro" id="IPR014284">
    <property type="entry name" value="RNA_pol_sigma-70_dom"/>
</dbReference>
<comment type="caution">
    <text evidence="9">The sequence shown here is derived from an EMBL/GenBank/DDBJ whole genome shotgun (WGS) entry which is preliminary data.</text>
</comment>
<dbReference type="InterPro" id="IPR013325">
    <property type="entry name" value="RNA_pol_sigma_r2"/>
</dbReference>
<keyword evidence="4" id="KW-0731">Sigma factor</keyword>
<dbReference type="RefSeq" id="WP_007280136.1">
    <property type="nucleotide sequence ID" value="NZ_ABCK01000020.1"/>
</dbReference>
<dbReference type="STRING" id="313628.LNTAR_04551"/>
<keyword evidence="10" id="KW-1185">Reference proteome</keyword>
<dbReference type="SUPFAM" id="SSF46894">
    <property type="entry name" value="C-terminal effector domain of the bipartite response regulators"/>
    <property type="match status" value="1"/>
</dbReference>
<dbReference type="OrthoDB" id="9790423at2"/>
<evidence type="ECO:0000256" key="6">
    <source>
        <dbReference type="ARBA" id="ARBA00023163"/>
    </source>
</evidence>
<dbReference type="GO" id="GO:0016987">
    <property type="term" value="F:sigma factor activity"/>
    <property type="evidence" value="ECO:0007669"/>
    <property type="project" value="UniProtKB-KW"/>
</dbReference>
<protein>
    <recommendedName>
        <fullName evidence="2">RNA polymerase sigma factor SigS</fullName>
    </recommendedName>
</protein>
<keyword evidence="6" id="KW-0804">Transcription</keyword>
<evidence type="ECO:0000259" key="8">
    <source>
        <dbReference type="PROSITE" id="PS00622"/>
    </source>
</evidence>
<dbReference type="EMBL" id="ABCK01000020">
    <property type="protein sequence ID" value="EDM26090.1"/>
    <property type="molecule type" value="Genomic_DNA"/>
</dbReference>
<dbReference type="Gene3D" id="1.10.1740.10">
    <property type="match status" value="1"/>
</dbReference>
<dbReference type="InterPro" id="IPR039425">
    <property type="entry name" value="RNA_pol_sigma-70-like"/>
</dbReference>
<dbReference type="PANTHER" id="PTHR43133:SF8">
    <property type="entry name" value="RNA POLYMERASE SIGMA FACTOR HI_1459-RELATED"/>
    <property type="match status" value="1"/>
</dbReference>
<dbReference type="InterPro" id="IPR007627">
    <property type="entry name" value="RNA_pol_sigma70_r2"/>
</dbReference>
<dbReference type="GO" id="GO:0003677">
    <property type="term" value="F:DNA binding"/>
    <property type="evidence" value="ECO:0007669"/>
    <property type="project" value="UniProtKB-KW"/>
</dbReference>
<evidence type="ECO:0000313" key="9">
    <source>
        <dbReference type="EMBL" id="EDM26090.1"/>
    </source>
</evidence>
<dbReference type="eggNOG" id="COG1595">
    <property type="taxonomic scope" value="Bacteria"/>
</dbReference>
<evidence type="ECO:0000256" key="2">
    <source>
        <dbReference type="ARBA" id="ARBA00021245"/>
    </source>
</evidence>
<dbReference type="Pfam" id="PF04542">
    <property type="entry name" value="Sigma70_r2"/>
    <property type="match status" value="1"/>
</dbReference>
<evidence type="ECO:0000256" key="1">
    <source>
        <dbReference type="ARBA" id="ARBA00007788"/>
    </source>
</evidence>
<dbReference type="PROSITE" id="PS00622">
    <property type="entry name" value="HTH_LUXR_1"/>
    <property type="match status" value="1"/>
</dbReference>
<evidence type="ECO:0000313" key="10">
    <source>
        <dbReference type="Proteomes" id="UP000004947"/>
    </source>
</evidence>
<dbReference type="GO" id="GO:0006352">
    <property type="term" value="P:DNA-templated transcription initiation"/>
    <property type="evidence" value="ECO:0007669"/>
    <property type="project" value="InterPro"/>
</dbReference>
<sequence>MTDQYNTRKTLLMRAKDPNDQLAWNEFVEYYAGFIQMLLHKMDIPHQIHDDLKQEVLLKIWKSLQQYEVREGAKFRAWLGVVIRHAILAYMRSYRKRENRELSLSLADLEEESENSSRIDELINDEWVNYMVNHVIEHLRQFFSGKAIDVFLLSSKGMKTKEISEKLDVPANTVYVLRNRVKDRLLKEMNKLRASLEF</sequence>
<accession>A6DQK9</accession>
<gene>
    <name evidence="9" type="ORF">LNTAR_04551</name>
</gene>
<name>A6DQK9_9BACT</name>
<dbReference type="NCBIfam" id="TIGR02937">
    <property type="entry name" value="sigma70-ECF"/>
    <property type="match status" value="1"/>
</dbReference>
<dbReference type="AlphaFoldDB" id="A6DQK9"/>